<evidence type="ECO:0000256" key="5">
    <source>
        <dbReference type="SAM" id="Phobius"/>
    </source>
</evidence>
<feature type="transmembrane region" description="Helical" evidence="5">
    <location>
        <begin position="460"/>
        <end position="482"/>
    </location>
</feature>
<keyword evidence="5" id="KW-1133">Transmembrane helix</keyword>
<dbReference type="InterPro" id="IPR019931">
    <property type="entry name" value="LPXTG_anchor"/>
</dbReference>
<dbReference type="SUPFAM" id="SSF49478">
    <property type="entry name" value="Cna protein B-type domain"/>
    <property type="match status" value="1"/>
</dbReference>
<dbReference type="Pfam" id="PF17802">
    <property type="entry name" value="SpaA"/>
    <property type="match status" value="1"/>
</dbReference>
<dbReference type="EMBL" id="CP136422">
    <property type="protein sequence ID" value="WPX76648.1"/>
    <property type="molecule type" value="Genomic_DNA"/>
</dbReference>
<dbReference type="InterPro" id="IPR026466">
    <property type="entry name" value="Fim_isopep_form_D2_dom"/>
</dbReference>
<evidence type="ECO:0000256" key="2">
    <source>
        <dbReference type="ARBA" id="ARBA00022525"/>
    </source>
</evidence>
<dbReference type="Gene3D" id="2.60.40.10">
    <property type="entry name" value="Immunoglobulins"/>
    <property type="match status" value="1"/>
</dbReference>
<dbReference type="NCBIfam" id="TIGR01167">
    <property type="entry name" value="LPXTG_anchor"/>
    <property type="match status" value="1"/>
</dbReference>
<feature type="domain" description="SpaA-like prealbumin fold" evidence="8">
    <location>
        <begin position="324"/>
        <end position="399"/>
    </location>
</feature>
<evidence type="ECO:0000256" key="1">
    <source>
        <dbReference type="ARBA" id="ARBA00022512"/>
    </source>
</evidence>
<dbReference type="Proteomes" id="UP001325248">
    <property type="component" value="Chromosome"/>
</dbReference>
<keyword evidence="5" id="KW-0472">Membrane</keyword>
<keyword evidence="3 6" id="KW-0732">Signal</keyword>
<keyword evidence="4" id="KW-0572">Peptidoglycan-anchor</keyword>
<evidence type="ECO:0000256" key="3">
    <source>
        <dbReference type="ARBA" id="ARBA00022729"/>
    </source>
</evidence>
<feature type="signal peptide" evidence="6">
    <location>
        <begin position="1"/>
        <end position="26"/>
    </location>
</feature>
<evidence type="ECO:0000259" key="7">
    <source>
        <dbReference type="Pfam" id="PF00746"/>
    </source>
</evidence>
<keyword evidence="10" id="KW-1185">Reference proteome</keyword>
<feature type="domain" description="Gram-positive cocci surface proteins LPxTG" evidence="7">
    <location>
        <begin position="447"/>
        <end position="488"/>
    </location>
</feature>
<evidence type="ECO:0008006" key="11">
    <source>
        <dbReference type="Google" id="ProtNLM"/>
    </source>
</evidence>
<protein>
    <recommendedName>
        <fullName evidence="11">LPXTG-motif cell wall-anchored protein/fimbrial isopeptide formation D2 family protein</fullName>
    </recommendedName>
</protein>
<keyword evidence="5" id="KW-0812">Transmembrane</keyword>
<keyword evidence="2" id="KW-0964">Secreted</keyword>
<evidence type="ECO:0000313" key="10">
    <source>
        <dbReference type="Proteomes" id="UP001325248"/>
    </source>
</evidence>
<dbReference type="InterPro" id="IPR013783">
    <property type="entry name" value="Ig-like_fold"/>
</dbReference>
<reference evidence="9" key="1">
    <citation type="submission" date="2023-10" db="EMBL/GenBank/DDBJ databases">
        <title>Genome sequence of Blautia coccoides DSM 935.</title>
        <authorList>
            <person name="Boeer T."/>
            <person name="Bengelsdorf F.R."/>
            <person name="Daniel R."/>
            <person name="Poehlein A."/>
        </authorList>
    </citation>
    <scope>NUCLEOTIDE SEQUENCE [LARGE SCALE GENOMIC DNA]</scope>
    <source>
        <strain evidence="9">DSM 935</strain>
    </source>
</reference>
<evidence type="ECO:0000256" key="6">
    <source>
        <dbReference type="SAM" id="SignalP"/>
    </source>
</evidence>
<keyword evidence="1" id="KW-0134">Cell wall</keyword>
<dbReference type="Gene3D" id="2.60.40.740">
    <property type="match status" value="1"/>
</dbReference>
<proteinExistence type="predicted"/>
<feature type="chain" id="PRO_5045112623" description="LPXTG-motif cell wall-anchored protein/fimbrial isopeptide formation D2 family protein" evidence="6">
    <location>
        <begin position="27"/>
        <end position="489"/>
    </location>
</feature>
<sequence length="489" mass="52767">MKKIRKIFAVLLSLAMVLGMSMTTFAAEETGKTETTNAKVTVSGNGITDVGTGGTAATVKYLQIVEPNRTSVDGYAIKNEFASYFGEITVKNLIEMAKGESVNENAAAGKLNSNKDLATILQSIASAKASDMITADEASFTAEQGGLYLITASLTGYTYSPMLVYVPVNSTDSINVTAKGAPDEIIKAVEEGGESVEEGQEVPYTIDSTYPYYGPQYENVKYVITDKLTNATFMQDTLQITGAGTDKDAYKVEYNTDNNVMTITFKYNRTLAGNAVRITYKAKVGKVSVANPLTNTVDRDTATGEDGDSITRTRYEVISNPVKLVFNKVDASNVEHLLNNAEFSLYNASNDKLIREKITGVDGVFTIDGLDAQEKYYVVETKAPDGYKLDTTKYMLERSTKDDKPDVKHETVTDTDGVEVNVITTTHIFADDFHVNANKGDAANTIPNTTLSSLPSTGGIGTTIFTIGGCLIMIVAAGLFFASRRKSAK</sequence>
<evidence type="ECO:0000259" key="8">
    <source>
        <dbReference type="Pfam" id="PF17802"/>
    </source>
</evidence>
<organism evidence="9 10">
    <name type="scientific">Blautia producta</name>
    <dbReference type="NCBI Taxonomy" id="33035"/>
    <lineage>
        <taxon>Bacteria</taxon>
        <taxon>Bacillati</taxon>
        <taxon>Bacillota</taxon>
        <taxon>Clostridia</taxon>
        <taxon>Lachnospirales</taxon>
        <taxon>Lachnospiraceae</taxon>
        <taxon>Blautia</taxon>
    </lineage>
</organism>
<evidence type="ECO:0000256" key="4">
    <source>
        <dbReference type="ARBA" id="ARBA00023088"/>
    </source>
</evidence>
<name>A0ABZ0UHP8_9FIRM</name>
<accession>A0ABZ0UHP8</accession>
<dbReference type="Pfam" id="PF00746">
    <property type="entry name" value="Gram_pos_anchor"/>
    <property type="match status" value="1"/>
</dbReference>
<dbReference type="NCBIfam" id="TIGR04226">
    <property type="entry name" value="RrgB_K2N_iso_D2"/>
    <property type="match status" value="1"/>
</dbReference>
<evidence type="ECO:0000313" key="9">
    <source>
        <dbReference type="EMBL" id="WPX76648.1"/>
    </source>
</evidence>
<gene>
    <name evidence="9" type="ORF">BLCOC_50340</name>
</gene>
<dbReference type="InterPro" id="IPR041033">
    <property type="entry name" value="SpaA_PFL_dom_1"/>
</dbReference>